<gene>
    <name evidence="9" type="ORF">WJX75_000146</name>
</gene>
<dbReference type="InterPro" id="IPR011531">
    <property type="entry name" value="HCO3_transpt-like_TM_dom"/>
</dbReference>
<evidence type="ECO:0000256" key="6">
    <source>
        <dbReference type="SAM" id="MobiDB-lite"/>
    </source>
</evidence>
<feature type="transmembrane region" description="Helical" evidence="7">
    <location>
        <begin position="541"/>
        <end position="560"/>
    </location>
</feature>
<comment type="subcellular location">
    <subcellularLocation>
        <location evidence="1">Membrane</location>
        <topology evidence="1">Multi-pass membrane protein</topology>
    </subcellularLocation>
</comment>
<evidence type="ECO:0000256" key="3">
    <source>
        <dbReference type="ARBA" id="ARBA00022692"/>
    </source>
</evidence>
<feature type="transmembrane region" description="Helical" evidence="7">
    <location>
        <begin position="305"/>
        <end position="324"/>
    </location>
</feature>
<comment type="similarity">
    <text evidence="2">Belongs to the anion exchanger (TC 2.A.31.3) family.</text>
</comment>
<organism evidence="9 10">
    <name type="scientific">Coccomyxa subellipsoidea</name>
    <dbReference type="NCBI Taxonomy" id="248742"/>
    <lineage>
        <taxon>Eukaryota</taxon>
        <taxon>Viridiplantae</taxon>
        <taxon>Chlorophyta</taxon>
        <taxon>core chlorophytes</taxon>
        <taxon>Trebouxiophyceae</taxon>
        <taxon>Trebouxiophyceae incertae sedis</taxon>
        <taxon>Coccomyxaceae</taxon>
        <taxon>Coccomyxa</taxon>
    </lineage>
</organism>
<feature type="region of interest" description="Disordered" evidence="6">
    <location>
        <begin position="393"/>
        <end position="443"/>
    </location>
</feature>
<keyword evidence="10" id="KW-1185">Reference proteome</keyword>
<feature type="transmembrane region" description="Helical" evidence="7">
    <location>
        <begin position="601"/>
        <end position="628"/>
    </location>
</feature>
<feature type="compositionally biased region" description="Polar residues" evidence="6">
    <location>
        <begin position="417"/>
        <end position="427"/>
    </location>
</feature>
<comment type="caution">
    <text evidence="9">The sequence shown here is derived from an EMBL/GenBank/DDBJ whole genome shotgun (WGS) entry which is preliminary data.</text>
</comment>
<keyword evidence="4 7" id="KW-1133">Transmembrane helix</keyword>
<protein>
    <recommendedName>
        <fullName evidence="8">Bicarbonate transporter-like transmembrane domain-containing protein</fullName>
    </recommendedName>
</protein>
<dbReference type="Gene3D" id="1.10.287.570">
    <property type="entry name" value="Helical hairpin bin"/>
    <property type="match status" value="1"/>
</dbReference>
<evidence type="ECO:0000313" key="10">
    <source>
        <dbReference type="Proteomes" id="UP001491310"/>
    </source>
</evidence>
<evidence type="ECO:0000256" key="7">
    <source>
        <dbReference type="SAM" id="Phobius"/>
    </source>
</evidence>
<keyword evidence="3 7" id="KW-0812">Transmembrane</keyword>
<accession>A0ABR2YZ46</accession>
<feature type="transmembrane region" description="Helical" evidence="7">
    <location>
        <begin position="219"/>
        <end position="239"/>
    </location>
</feature>
<feature type="transmembrane region" description="Helical" evidence="7">
    <location>
        <begin position="251"/>
        <end position="271"/>
    </location>
</feature>
<dbReference type="Pfam" id="PF00955">
    <property type="entry name" value="HCO3_cotransp"/>
    <property type="match status" value="3"/>
</dbReference>
<feature type="domain" description="Bicarbonate transporter-like transmembrane" evidence="8">
    <location>
        <begin position="508"/>
        <end position="649"/>
    </location>
</feature>
<evidence type="ECO:0000313" key="9">
    <source>
        <dbReference type="EMBL" id="KAK9917030.1"/>
    </source>
</evidence>
<dbReference type="Proteomes" id="UP001491310">
    <property type="component" value="Unassembled WGS sequence"/>
</dbReference>
<dbReference type="PANTHER" id="PTHR11453:SF82">
    <property type="entry name" value="BORON TRANSPORTER 1"/>
    <property type="match status" value="1"/>
</dbReference>
<feature type="transmembrane region" description="Helical" evidence="7">
    <location>
        <begin position="106"/>
        <end position="125"/>
    </location>
</feature>
<evidence type="ECO:0000256" key="5">
    <source>
        <dbReference type="ARBA" id="ARBA00023136"/>
    </source>
</evidence>
<evidence type="ECO:0000256" key="2">
    <source>
        <dbReference type="ARBA" id="ARBA00006262"/>
    </source>
</evidence>
<proteinExistence type="inferred from homology"/>
<evidence type="ECO:0000256" key="4">
    <source>
        <dbReference type="ARBA" id="ARBA00022989"/>
    </source>
</evidence>
<evidence type="ECO:0000259" key="8">
    <source>
        <dbReference type="Pfam" id="PF00955"/>
    </source>
</evidence>
<keyword evidence="5 7" id="KW-0472">Membrane</keyword>
<sequence length="731" mass="79397">MRQCCHPTGGTVHLGSLIKSAAFGKGIAEDVHGRIPWYRHDWVDGYSYGIRLLAPATYIFFASVIPALAFGQQLFIATDGQLSGVQVLIATAITGTVQALVGGQPLLIIGVAEPIVLIYSFMYSFAKGQSQLGARLFLPWAAWVCIWTAAMILILSCVNVCHYVSRFTRLSGELFGFLIAVLFMQEAIKGSRLEFLPQEGVNAVQGAGREYAWDVVNGMWSLFLAFGLTLTALLMRTAQGWRFGSTMTRQLIADYGAPLMVVVWSALSYALRGAPDGVPRRVDIPDTWHDTGPWSVARDLGMVPGAYIAAALLPAAVIALLFFFDHSVSAQLAQQPEFNLRKPPAYHYDFFLLGLMTLGCGLIGVPPVNGVLPQAPMHTKSLATLRQGHVRRQLGKAAKEARGDGAANGRQHAPINGQATNSLTKGQSGAAGQPTNGVVDGQVTNGTGGGGAYAVISAMAAKSRAIGSSAADLLQKVADARCSNGMEAGGDAAGDFQFERDIDFYIPVEVTETRITGLVQSLLVGMCLGLTMAIRLIPSAVLWGYFAFMALESLAGSQFWDRLLYLATDPAKRYRLLEQGHAPYVETVPFRAVAAFTLCQLVYLLIVYGITWIPIAGFLFPLPIIALIPIRTYLLPKVFSANTLRELDMSAYEEAPPLSHEEAMAQMERHNSAASAGAAGEEDALDEEVTHGRAFQIKHHEGELTWKFNPVERQQRNNDIICRVRLFFLFY</sequence>
<reference evidence="9 10" key="1">
    <citation type="journal article" date="2024" name="Nat. Commun.">
        <title>Phylogenomics reveals the evolutionary origins of lichenization in chlorophyte algae.</title>
        <authorList>
            <person name="Puginier C."/>
            <person name="Libourel C."/>
            <person name="Otte J."/>
            <person name="Skaloud P."/>
            <person name="Haon M."/>
            <person name="Grisel S."/>
            <person name="Petersen M."/>
            <person name="Berrin J.G."/>
            <person name="Delaux P.M."/>
            <person name="Dal Grande F."/>
            <person name="Keller J."/>
        </authorList>
    </citation>
    <scope>NUCLEOTIDE SEQUENCE [LARGE SCALE GENOMIC DNA]</scope>
    <source>
        <strain evidence="9 10">SAG 216-7</strain>
    </source>
</reference>
<feature type="domain" description="Bicarbonate transporter-like transmembrane" evidence="8">
    <location>
        <begin position="23"/>
        <end position="189"/>
    </location>
</feature>
<dbReference type="PANTHER" id="PTHR11453">
    <property type="entry name" value="ANION EXCHANGE PROTEIN"/>
    <property type="match status" value="1"/>
</dbReference>
<feature type="transmembrane region" description="Helical" evidence="7">
    <location>
        <begin position="170"/>
        <end position="188"/>
    </location>
</feature>
<name>A0ABR2YZ46_9CHLO</name>
<evidence type="ECO:0000256" key="1">
    <source>
        <dbReference type="ARBA" id="ARBA00004141"/>
    </source>
</evidence>
<feature type="transmembrane region" description="Helical" evidence="7">
    <location>
        <begin position="56"/>
        <end position="76"/>
    </location>
</feature>
<dbReference type="EMBL" id="JALJOT010000002">
    <property type="protein sequence ID" value="KAK9917030.1"/>
    <property type="molecule type" value="Genomic_DNA"/>
</dbReference>
<feature type="transmembrane region" description="Helical" evidence="7">
    <location>
        <begin position="137"/>
        <end position="158"/>
    </location>
</feature>
<feature type="domain" description="Bicarbonate transporter-like transmembrane" evidence="8">
    <location>
        <begin position="219"/>
        <end position="387"/>
    </location>
</feature>
<feature type="transmembrane region" description="Helical" evidence="7">
    <location>
        <begin position="345"/>
        <end position="365"/>
    </location>
</feature>
<feature type="transmembrane region" description="Helical" evidence="7">
    <location>
        <begin position="82"/>
        <end position="101"/>
    </location>
</feature>
<dbReference type="InterPro" id="IPR003020">
    <property type="entry name" value="HCO3_transpt_euk"/>
</dbReference>